<dbReference type="SUPFAM" id="SSF56300">
    <property type="entry name" value="Metallo-dependent phosphatases"/>
    <property type="match status" value="1"/>
</dbReference>
<accession>B9L229</accession>
<name>B9L229_THERP</name>
<evidence type="ECO:0000313" key="3">
    <source>
        <dbReference type="EMBL" id="ACM05927.1"/>
    </source>
</evidence>
<dbReference type="Gene3D" id="3.60.21.10">
    <property type="match status" value="1"/>
</dbReference>
<dbReference type="GO" id="GO:0005737">
    <property type="term" value="C:cytoplasm"/>
    <property type="evidence" value="ECO:0007669"/>
    <property type="project" value="TreeGrafter"/>
</dbReference>
<dbReference type="InterPro" id="IPR050126">
    <property type="entry name" value="Ap4A_hydrolase"/>
</dbReference>
<dbReference type="AlphaFoldDB" id="B9L229"/>
<comment type="similarity">
    <text evidence="1">Belongs to the metallophosphoesterase superfamily. YfcE family.</text>
</comment>
<dbReference type="PIRSF" id="PIRSF000883">
    <property type="entry name" value="Pesterase_MJ0912"/>
    <property type="match status" value="1"/>
</dbReference>
<dbReference type="InterPro" id="IPR024654">
    <property type="entry name" value="Calcineurin-like_PHP_lpxH"/>
</dbReference>
<dbReference type="STRING" id="309801.trd_1929"/>
<evidence type="ECO:0000313" key="4">
    <source>
        <dbReference type="Proteomes" id="UP000000447"/>
    </source>
</evidence>
<feature type="domain" description="Calcineurin-like phosphoesterase" evidence="2">
    <location>
        <begin position="1"/>
        <end position="205"/>
    </location>
</feature>
<dbReference type="EMBL" id="CP001275">
    <property type="protein sequence ID" value="ACM05927.1"/>
    <property type="molecule type" value="Genomic_DNA"/>
</dbReference>
<organism evidence="3 4">
    <name type="scientific">Thermomicrobium roseum (strain ATCC 27502 / DSM 5159 / P-2)</name>
    <dbReference type="NCBI Taxonomy" id="309801"/>
    <lineage>
        <taxon>Bacteria</taxon>
        <taxon>Pseudomonadati</taxon>
        <taxon>Thermomicrobiota</taxon>
        <taxon>Thermomicrobia</taxon>
        <taxon>Thermomicrobiales</taxon>
        <taxon>Thermomicrobiaceae</taxon>
        <taxon>Thermomicrobium</taxon>
    </lineage>
</organism>
<evidence type="ECO:0000259" key="2">
    <source>
        <dbReference type="Pfam" id="PF12850"/>
    </source>
</evidence>
<sequence length="251" mass="26877">MRVAVLSDTHGNLPALEAVLEAIEQDSPDLVVMAGDAAFGGPWPAECIDFLRQRGIPAVRGNTDEFLVAVATGRPPATPVEDPRLDHLASSTLAARYAWCVERLRSEQIDYLASLPLRFVVPAPTGAALVIVHATPSSPHPVVPPDAPSERLRALLDESGGAALAYGHIHQQARWQIGSRLVVAVGSVGLPFDGDQRAAYALLEWNGTSWSARFQRVPYPVERTIQALEHSGMPGAEAQIRVLQTARPPGA</sequence>
<dbReference type="PANTHER" id="PTHR42850:SF2">
    <property type="entry name" value="BLL5683 PROTEIN"/>
    <property type="match status" value="1"/>
</dbReference>
<proteinExistence type="inferred from homology"/>
<reference evidence="3 4" key="1">
    <citation type="journal article" date="2009" name="PLoS ONE">
        <title>Complete genome sequence of the aerobic CO-oxidizing thermophile Thermomicrobium roseum.</title>
        <authorList>
            <person name="Wu D."/>
            <person name="Raymond J."/>
            <person name="Wu M."/>
            <person name="Chatterji S."/>
            <person name="Ren Q."/>
            <person name="Graham J.E."/>
            <person name="Bryant D.A."/>
            <person name="Robb F."/>
            <person name="Colman A."/>
            <person name="Tallon L.J."/>
            <person name="Badger J.H."/>
            <person name="Madupu R."/>
            <person name="Ward N.L."/>
            <person name="Eisen J.A."/>
        </authorList>
    </citation>
    <scope>NUCLEOTIDE SEQUENCE [LARGE SCALE GENOMIC DNA]</scope>
    <source>
        <strain evidence="4">ATCC 27502 / DSM 5159 / P-2</strain>
    </source>
</reference>
<dbReference type="OrthoDB" id="9813918at2"/>
<dbReference type="Pfam" id="PF12850">
    <property type="entry name" value="Metallophos_2"/>
    <property type="match status" value="1"/>
</dbReference>
<dbReference type="PANTHER" id="PTHR42850">
    <property type="entry name" value="METALLOPHOSPHOESTERASE"/>
    <property type="match status" value="1"/>
</dbReference>
<dbReference type="eggNOG" id="COG0639">
    <property type="taxonomic scope" value="Bacteria"/>
</dbReference>
<dbReference type="KEGG" id="tro:trd_1929"/>
<dbReference type="Proteomes" id="UP000000447">
    <property type="component" value="Chromosome"/>
</dbReference>
<dbReference type="InterPro" id="IPR011152">
    <property type="entry name" value="Pesterase_MJ0912"/>
</dbReference>
<dbReference type="HOGENOM" id="CLU_074761_0_1_0"/>
<evidence type="ECO:0000256" key="1">
    <source>
        <dbReference type="ARBA" id="ARBA00008950"/>
    </source>
</evidence>
<keyword evidence="4" id="KW-1185">Reference proteome</keyword>
<gene>
    <name evidence="3" type="ordered locus">trd_1929</name>
</gene>
<dbReference type="GO" id="GO:0016791">
    <property type="term" value="F:phosphatase activity"/>
    <property type="evidence" value="ECO:0007669"/>
    <property type="project" value="TreeGrafter"/>
</dbReference>
<dbReference type="InterPro" id="IPR029052">
    <property type="entry name" value="Metallo-depent_PP-like"/>
</dbReference>
<dbReference type="RefSeq" id="WP_015922871.1">
    <property type="nucleotide sequence ID" value="NC_011959.1"/>
</dbReference>
<protein>
    <submittedName>
        <fullName evidence="3">Probable phosphoesterase</fullName>
    </submittedName>
</protein>